<dbReference type="GO" id="GO:0046872">
    <property type="term" value="F:metal ion binding"/>
    <property type="evidence" value="ECO:0007669"/>
    <property type="project" value="UniProtKB-KW"/>
</dbReference>
<evidence type="ECO:0000256" key="2">
    <source>
        <dbReference type="ARBA" id="ARBA00022730"/>
    </source>
</evidence>
<keyword evidence="6" id="KW-0687">Ribonucleoprotein</keyword>
<dbReference type="GO" id="GO:0005737">
    <property type="term" value="C:cytoplasm"/>
    <property type="evidence" value="ECO:0007669"/>
    <property type="project" value="UniProtKB-ARBA"/>
</dbReference>
<comment type="caution">
    <text evidence="8">The sequence shown here is derived from an EMBL/GenBank/DDBJ whole genome shotgun (WGS) entry which is preliminary data.</text>
</comment>
<dbReference type="InterPro" id="IPR023053">
    <property type="entry name" value="Ribosomal_uS14_bact"/>
</dbReference>
<keyword evidence="1" id="KW-0479">Metal-binding</keyword>
<dbReference type="GO" id="GO:0015935">
    <property type="term" value="C:small ribosomal subunit"/>
    <property type="evidence" value="ECO:0007669"/>
    <property type="project" value="TreeGrafter"/>
</dbReference>
<evidence type="ECO:0000313" key="8">
    <source>
        <dbReference type="EMBL" id="OGD79126.1"/>
    </source>
</evidence>
<dbReference type="InterPro" id="IPR018271">
    <property type="entry name" value="Ribosomal_uS14_CS"/>
</dbReference>
<evidence type="ECO:0000256" key="1">
    <source>
        <dbReference type="ARBA" id="ARBA00022723"/>
    </source>
</evidence>
<dbReference type="InterPro" id="IPR043140">
    <property type="entry name" value="Ribosomal_uS14_sf"/>
</dbReference>
<dbReference type="GO" id="GO:0003735">
    <property type="term" value="F:structural constituent of ribosome"/>
    <property type="evidence" value="ECO:0007669"/>
    <property type="project" value="InterPro"/>
</dbReference>
<gene>
    <name evidence="8" type="primary">rpsN</name>
    <name evidence="8" type="ORF">A2368_01005</name>
</gene>
<dbReference type="PANTHER" id="PTHR19836">
    <property type="entry name" value="30S RIBOSOMAL PROTEIN S14"/>
    <property type="match status" value="1"/>
</dbReference>
<dbReference type="PANTHER" id="PTHR19836:SF19">
    <property type="entry name" value="SMALL RIBOSOMAL SUBUNIT PROTEIN US14M"/>
    <property type="match status" value="1"/>
</dbReference>
<dbReference type="PROSITE" id="PS00527">
    <property type="entry name" value="RIBOSOMAL_S14"/>
    <property type="match status" value="1"/>
</dbReference>
<keyword evidence="4" id="KW-0694">RNA-binding</keyword>
<dbReference type="Pfam" id="PF00253">
    <property type="entry name" value="Ribosomal_S14"/>
    <property type="match status" value="1"/>
</dbReference>
<protein>
    <recommendedName>
        <fullName evidence="7">Small ribosomal subunit protein uS14</fullName>
    </recommendedName>
</protein>
<evidence type="ECO:0000256" key="4">
    <source>
        <dbReference type="ARBA" id="ARBA00022884"/>
    </source>
</evidence>
<dbReference type="GO" id="GO:0019843">
    <property type="term" value="F:rRNA binding"/>
    <property type="evidence" value="ECO:0007669"/>
    <property type="project" value="UniProtKB-KW"/>
</dbReference>
<keyword evidence="3" id="KW-0862">Zinc</keyword>
<evidence type="ECO:0000313" key="9">
    <source>
        <dbReference type="Proteomes" id="UP000176682"/>
    </source>
</evidence>
<name>A0A1F5FHN3_9BACT</name>
<sequence length="63" mass="7153">MAKTSKIVKNNKIKRSGHPTQYVNRCSRCGRPRSFIRFFGLCRICFRDAAHKGELPGVTKASK</sequence>
<dbReference type="Gene3D" id="4.10.830.10">
    <property type="entry name" value="30s Ribosomal Protein S14, Chain N"/>
    <property type="match status" value="1"/>
</dbReference>
<evidence type="ECO:0000256" key="6">
    <source>
        <dbReference type="ARBA" id="ARBA00023274"/>
    </source>
</evidence>
<evidence type="ECO:0000256" key="7">
    <source>
        <dbReference type="ARBA" id="ARBA00035167"/>
    </source>
</evidence>
<dbReference type="AlphaFoldDB" id="A0A1F5FHN3"/>
<evidence type="ECO:0000256" key="3">
    <source>
        <dbReference type="ARBA" id="ARBA00022833"/>
    </source>
</evidence>
<dbReference type="NCBIfam" id="NF005974">
    <property type="entry name" value="PRK08061.1"/>
    <property type="match status" value="1"/>
</dbReference>
<dbReference type="InterPro" id="IPR001209">
    <property type="entry name" value="Ribosomal_uS14"/>
</dbReference>
<organism evidence="8 9">
    <name type="scientific">Candidatus Collierbacteria bacterium RIFOXYB1_FULL_49_13</name>
    <dbReference type="NCBI Taxonomy" id="1817728"/>
    <lineage>
        <taxon>Bacteria</taxon>
        <taxon>Candidatus Collieribacteriota</taxon>
    </lineage>
</organism>
<accession>A0A1F5FHN3</accession>
<dbReference type="EMBL" id="MFAM01000026">
    <property type="protein sequence ID" value="OGD79126.1"/>
    <property type="molecule type" value="Genomic_DNA"/>
</dbReference>
<keyword evidence="2" id="KW-0699">rRNA-binding</keyword>
<dbReference type="GO" id="GO:0006412">
    <property type="term" value="P:translation"/>
    <property type="evidence" value="ECO:0007669"/>
    <property type="project" value="InterPro"/>
</dbReference>
<proteinExistence type="predicted"/>
<evidence type="ECO:0000256" key="5">
    <source>
        <dbReference type="ARBA" id="ARBA00022980"/>
    </source>
</evidence>
<keyword evidence="5 8" id="KW-0689">Ribosomal protein</keyword>
<dbReference type="Proteomes" id="UP000176682">
    <property type="component" value="Unassembled WGS sequence"/>
</dbReference>
<dbReference type="SUPFAM" id="SSF57716">
    <property type="entry name" value="Glucocorticoid receptor-like (DNA-binding domain)"/>
    <property type="match status" value="1"/>
</dbReference>
<reference evidence="8 9" key="1">
    <citation type="journal article" date="2016" name="Nat. Commun.">
        <title>Thousands of microbial genomes shed light on interconnected biogeochemical processes in an aquifer system.</title>
        <authorList>
            <person name="Anantharaman K."/>
            <person name="Brown C.T."/>
            <person name="Hug L.A."/>
            <person name="Sharon I."/>
            <person name="Castelle C.J."/>
            <person name="Probst A.J."/>
            <person name="Thomas B.C."/>
            <person name="Singh A."/>
            <person name="Wilkins M.J."/>
            <person name="Karaoz U."/>
            <person name="Brodie E.L."/>
            <person name="Williams K.H."/>
            <person name="Hubbard S.S."/>
            <person name="Banfield J.F."/>
        </authorList>
    </citation>
    <scope>NUCLEOTIDE SEQUENCE [LARGE SCALE GENOMIC DNA]</scope>
</reference>